<feature type="transmembrane region" description="Helical" evidence="1">
    <location>
        <begin position="50"/>
        <end position="80"/>
    </location>
</feature>
<keyword evidence="1" id="KW-0472">Membrane</keyword>
<feature type="transmembrane region" description="Helical" evidence="1">
    <location>
        <begin position="92"/>
        <end position="111"/>
    </location>
</feature>
<gene>
    <name evidence="2" type="ORF">M5S13_05985</name>
</gene>
<accession>A0ABU7QHM5</accession>
<organism evidence="2 3">
    <name type="scientific">Avibacterium paragallinarum</name>
    <name type="common">Haemophilus gallinarum</name>
    <dbReference type="NCBI Taxonomy" id="728"/>
    <lineage>
        <taxon>Bacteria</taxon>
        <taxon>Pseudomonadati</taxon>
        <taxon>Pseudomonadota</taxon>
        <taxon>Gammaproteobacteria</taxon>
        <taxon>Pasteurellales</taxon>
        <taxon>Pasteurellaceae</taxon>
        <taxon>Avibacterium</taxon>
    </lineage>
</organism>
<evidence type="ECO:0000313" key="3">
    <source>
        <dbReference type="Proteomes" id="UP001347884"/>
    </source>
</evidence>
<evidence type="ECO:0000313" key="2">
    <source>
        <dbReference type="EMBL" id="MEE6041437.1"/>
    </source>
</evidence>
<comment type="caution">
    <text evidence="2">The sequence shown here is derived from an EMBL/GenBank/DDBJ whole genome shotgun (WGS) entry which is preliminary data.</text>
</comment>
<proteinExistence type="predicted"/>
<keyword evidence="3" id="KW-1185">Reference proteome</keyword>
<dbReference type="Proteomes" id="UP001347884">
    <property type="component" value="Unassembled WGS sequence"/>
</dbReference>
<dbReference type="EMBL" id="JAMDKF010000010">
    <property type="protein sequence ID" value="MEE6041437.1"/>
    <property type="molecule type" value="Genomic_DNA"/>
</dbReference>
<keyword evidence="1" id="KW-1133">Transmembrane helix</keyword>
<protein>
    <recommendedName>
        <fullName evidence="4">Holin-X, holin superfamily III</fullName>
    </recommendedName>
</protein>
<keyword evidence="1" id="KW-0812">Transmembrane</keyword>
<evidence type="ECO:0000256" key="1">
    <source>
        <dbReference type="SAM" id="Phobius"/>
    </source>
</evidence>
<name>A0ABU7QHM5_AVIPA</name>
<sequence length="124" mass="14370">MAIRLIYELGICLRHNLPYNTVDFNSELEVFMSVEYKNIEKISTKEVAELLAKISAITAICLVGILYLVFFALYFLGHFYHRGFAAFAETPWYTWMLLSYAILASAGKSQIKKYKAELEQRLDR</sequence>
<dbReference type="RefSeq" id="WP_226537743.1">
    <property type="nucleotide sequence ID" value="NZ_CP113955.1"/>
</dbReference>
<reference evidence="2 3" key="1">
    <citation type="journal article" date="2022" name="Front. Microbiol.">
        <title>Commensal bacteria contribute to the growth of multidrug-resistant Avibacterium paragallinarum in chickens.</title>
        <authorList>
            <person name="Zhu J."/>
            <person name="Chen Y."/>
            <person name="Wu Y."/>
            <person name="Wang Y."/>
            <person name="Zhu K."/>
        </authorList>
    </citation>
    <scope>NUCLEOTIDE SEQUENCE [LARGE SCALE GENOMIC DNA]</scope>
    <source>
        <strain evidence="2 3">AV25</strain>
    </source>
</reference>
<evidence type="ECO:0008006" key="4">
    <source>
        <dbReference type="Google" id="ProtNLM"/>
    </source>
</evidence>